<protein>
    <recommendedName>
        <fullName evidence="3">MULE transposase domain-containing protein</fullName>
    </recommendedName>
</protein>
<dbReference type="AlphaFoldDB" id="A0AAN7PDN7"/>
<accession>A0AAN7PDN7</accession>
<keyword evidence="2" id="KW-1185">Reference proteome</keyword>
<organism evidence="1 2">
    <name type="scientific">Aquatica leii</name>
    <dbReference type="NCBI Taxonomy" id="1421715"/>
    <lineage>
        <taxon>Eukaryota</taxon>
        <taxon>Metazoa</taxon>
        <taxon>Ecdysozoa</taxon>
        <taxon>Arthropoda</taxon>
        <taxon>Hexapoda</taxon>
        <taxon>Insecta</taxon>
        <taxon>Pterygota</taxon>
        <taxon>Neoptera</taxon>
        <taxon>Endopterygota</taxon>
        <taxon>Coleoptera</taxon>
        <taxon>Polyphaga</taxon>
        <taxon>Elateriformia</taxon>
        <taxon>Elateroidea</taxon>
        <taxon>Lampyridae</taxon>
        <taxon>Luciolinae</taxon>
        <taxon>Aquatica</taxon>
    </lineage>
</organism>
<comment type="caution">
    <text evidence="1">The sequence shown here is derived from an EMBL/GenBank/DDBJ whole genome shotgun (WGS) entry which is preliminary data.</text>
</comment>
<evidence type="ECO:0000313" key="2">
    <source>
        <dbReference type="Proteomes" id="UP001353858"/>
    </source>
</evidence>
<gene>
    <name evidence="1" type="ORF">RN001_007812</name>
</gene>
<dbReference type="EMBL" id="JARPUR010000003">
    <property type="protein sequence ID" value="KAK4879666.1"/>
    <property type="molecule type" value="Genomic_DNA"/>
</dbReference>
<evidence type="ECO:0008006" key="3">
    <source>
        <dbReference type="Google" id="ProtNLM"/>
    </source>
</evidence>
<reference evidence="2" key="1">
    <citation type="submission" date="2023-01" db="EMBL/GenBank/DDBJ databases">
        <title>Key to firefly adult light organ development and bioluminescence: homeobox transcription factors regulate luciferase expression and transportation to peroxisome.</title>
        <authorList>
            <person name="Fu X."/>
        </authorList>
    </citation>
    <scope>NUCLEOTIDE SEQUENCE [LARGE SCALE GENOMIC DNA]</scope>
</reference>
<sequence>MKQKLLTFSSIICMDGTHGTNRKRMDLTIILIKDDRNAGFPVAFLLSNRVDQLIQEVFLDFILFHKKYHSDYNASVWQNCSNWPKNEIGNTSSKKIEDLIYRRML</sequence>
<name>A0AAN7PDN7_9COLE</name>
<evidence type="ECO:0000313" key="1">
    <source>
        <dbReference type="EMBL" id="KAK4879666.1"/>
    </source>
</evidence>
<dbReference type="Proteomes" id="UP001353858">
    <property type="component" value="Unassembled WGS sequence"/>
</dbReference>
<proteinExistence type="predicted"/>